<dbReference type="Pfam" id="PF01025">
    <property type="entry name" value="GrpE"/>
    <property type="match status" value="1"/>
</dbReference>
<comment type="similarity">
    <text evidence="1 3 5">Belongs to the GrpE family.</text>
</comment>
<dbReference type="InterPro" id="IPR013805">
    <property type="entry name" value="GrpE_CC"/>
</dbReference>
<evidence type="ECO:0000313" key="7">
    <source>
        <dbReference type="EMBL" id="MBC2605064.1"/>
    </source>
</evidence>
<feature type="compositionally biased region" description="Basic and acidic residues" evidence="6">
    <location>
        <begin position="38"/>
        <end position="50"/>
    </location>
</feature>
<dbReference type="GO" id="GO:0006457">
    <property type="term" value="P:protein folding"/>
    <property type="evidence" value="ECO:0007669"/>
    <property type="project" value="InterPro"/>
</dbReference>
<dbReference type="SUPFAM" id="SSF51064">
    <property type="entry name" value="Head domain of nucleotide exchange factor GrpE"/>
    <property type="match status" value="1"/>
</dbReference>
<dbReference type="GO" id="GO:0005737">
    <property type="term" value="C:cytoplasm"/>
    <property type="evidence" value="ECO:0007669"/>
    <property type="project" value="UniProtKB-SubCell"/>
</dbReference>
<dbReference type="PROSITE" id="PS01071">
    <property type="entry name" value="GRPE"/>
    <property type="match status" value="1"/>
</dbReference>
<dbReference type="PANTHER" id="PTHR21237">
    <property type="entry name" value="GRPE PROTEIN"/>
    <property type="match status" value="1"/>
</dbReference>
<comment type="function">
    <text evidence="3 4">Participates actively in the response to hyperosmotic and heat shock by preventing the aggregation of stress-denatured proteins, in association with DnaK and GrpE. It is the nucleotide exchange factor for DnaK and may function as a thermosensor. Unfolded proteins bind initially to DnaJ; upon interaction with the DnaJ-bound protein, DnaK hydrolyzes its bound ATP, resulting in the formation of a stable complex. GrpE releases ADP from DnaK; ATP binding to DnaK triggers the release of the substrate protein, thus completing the reaction cycle. Several rounds of ATP-dependent interactions between DnaJ, DnaK and GrpE are required for fully efficient folding.</text>
</comment>
<dbReference type="GO" id="GO:0042803">
    <property type="term" value="F:protein homodimerization activity"/>
    <property type="evidence" value="ECO:0007669"/>
    <property type="project" value="InterPro"/>
</dbReference>
<dbReference type="Gene3D" id="3.90.20.20">
    <property type="match status" value="1"/>
</dbReference>
<dbReference type="GO" id="GO:0051082">
    <property type="term" value="F:unfolded protein binding"/>
    <property type="evidence" value="ECO:0007669"/>
    <property type="project" value="TreeGrafter"/>
</dbReference>
<comment type="caution">
    <text evidence="7">The sequence shown here is derived from an EMBL/GenBank/DDBJ whole genome shotgun (WGS) entry which is preliminary data.</text>
</comment>
<dbReference type="InterPro" id="IPR009012">
    <property type="entry name" value="GrpE_head"/>
</dbReference>
<feature type="region of interest" description="Disordered" evidence="6">
    <location>
        <begin position="1"/>
        <end position="50"/>
    </location>
</feature>
<dbReference type="PRINTS" id="PR00773">
    <property type="entry name" value="GRPEPROTEIN"/>
</dbReference>
<dbReference type="AlphaFoldDB" id="A0A7X1B446"/>
<feature type="compositionally biased region" description="Acidic residues" evidence="6">
    <location>
        <begin position="27"/>
        <end position="37"/>
    </location>
</feature>
<dbReference type="HAMAP" id="MF_01151">
    <property type="entry name" value="GrpE"/>
    <property type="match status" value="1"/>
</dbReference>
<reference evidence="7 8" key="1">
    <citation type="submission" date="2020-07" db="EMBL/GenBank/DDBJ databases">
        <authorList>
            <person name="Feng X."/>
        </authorList>
    </citation>
    <scope>NUCLEOTIDE SEQUENCE [LARGE SCALE GENOMIC DNA]</scope>
    <source>
        <strain evidence="7 8">JCM23202</strain>
    </source>
</reference>
<evidence type="ECO:0000256" key="5">
    <source>
        <dbReference type="RuleBase" id="RU004478"/>
    </source>
</evidence>
<dbReference type="EMBL" id="JACHVC010000005">
    <property type="protein sequence ID" value="MBC2605064.1"/>
    <property type="molecule type" value="Genomic_DNA"/>
</dbReference>
<dbReference type="Gene3D" id="2.30.22.10">
    <property type="entry name" value="Head domain of nucleotide exchange factor GrpE"/>
    <property type="match status" value="1"/>
</dbReference>
<protein>
    <recommendedName>
        <fullName evidence="3 4">Protein GrpE</fullName>
    </recommendedName>
    <alternativeName>
        <fullName evidence="3">HSP-70 cofactor</fullName>
    </alternativeName>
</protein>
<dbReference type="Proteomes" id="UP000526501">
    <property type="component" value="Unassembled WGS sequence"/>
</dbReference>
<proteinExistence type="inferred from homology"/>
<dbReference type="InterPro" id="IPR000740">
    <property type="entry name" value="GrpE"/>
</dbReference>
<comment type="subcellular location">
    <subcellularLocation>
        <location evidence="3">Cytoplasm</location>
    </subcellularLocation>
</comment>
<evidence type="ECO:0000313" key="8">
    <source>
        <dbReference type="Proteomes" id="UP000526501"/>
    </source>
</evidence>
<evidence type="ECO:0000256" key="1">
    <source>
        <dbReference type="ARBA" id="ARBA00009054"/>
    </source>
</evidence>
<dbReference type="GO" id="GO:0000774">
    <property type="term" value="F:adenyl-nucleotide exchange factor activity"/>
    <property type="evidence" value="ECO:0007669"/>
    <property type="project" value="InterPro"/>
</dbReference>
<evidence type="ECO:0000256" key="4">
    <source>
        <dbReference type="RuleBase" id="RU000639"/>
    </source>
</evidence>
<keyword evidence="2 3" id="KW-0143">Chaperone</keyword>
<gene>
    <name evidence="3" type="primary">grpE</name>
    <name evidence="7" type="ORF">H5P27_03315</name>
</gene>
<comment type="subunit">
    <text evidence="3">Homodimer.</text>
</comment>
<dbReference type="PANTHER" id="PTHR21237:SF23">
    <property type="entry name" value="GRPE PROTEIN HOMOLOG, MITOCHONDRIAL"/>
    <property type="match status" value="1"/>
</dbReference>
<dbReference type="RefSeq" id="WP_185658945.1">
    <property type="nucleotide sequence ID" value="NZ_CAWPOO010000005.1"/>
</dbReference>
<dbReference type="CDD" id="cd00446">
    <property type="entry name" value="GrpE"/>
    <property type="match status" value="1"/>
</dbReference>
<name>A0A7X1B446_9BACT</name>
<organism evidence="7 8">
    <name type="scientific">Pelagicoccus albus</name>
    <dbReference type="NCBI Taxonomy" id="415222"/>
    <lineage>
        <taxon>Bacteria</taxon>
        <taxon>Pseudomonadati</taxon>
        <taxon>Verrucomicrobiota</taxon>
        <taxon>Opitutia</taxon>
        <taxon>Puniceicoccales</taxon>
        <taxon>Pelagicoccaceae</taxon>
        <taxon>Pelagicoccus</taxon>
    </lineage>
</organism>
<evidence type="ECO:0000256" key="6">
    <source>
        <dbReference type="SAM" id="MobiDB-lite"/>
    </source>
</evidence>
<dbReference type="GO" id="GO:0051087">
    <property type="term" value="F:protein-folding chaperone binding"/>
    <property type="evidence" value="ECO:0007669"/>
    <property type="project" value="InterPro"/>
</dbReference>
<evidence type="ECO:0000256" key="3">
    <source>
        <dbReference type="HAMAP-Rule" id="MF_01151"/>
    </source>
</evidence>
<evidence type="ECO:0000256" key="2">
    <source>
        <dbReference type="ARBA" id="ARBA00023186"/>
    </source>
</evidence>
<keyword evidence="8" id="KW-1185">Reference proteome</keyword>
<accession>A0A7X1B446</accession>
<sequence length="203" mass="22159">MENAKETPEVEENEEAQTAEASADAAEASEEEAVEETAEPKELTLEEKLEAAKAEASENYNNYLRAVADLDTYRRRVMREKDELKQYAIAGLLEDFLPVYDNLGLGLMSAEQTSDPKVVVQGIQMVMTQFKSLLEDNGISEVAPAAGDEFDPNLAEAFQTQPSDEIEEGKVLSLMRKGFKLNGRLLRPASVVVSGGPAGSEEA</sequence>
<dbReference type="SUPFAM" id="SSF58014">
    <property type="entry name" value="Coiled-coil domain of nucleotide exchange factor GrpE"/>
    <property type="match status" value="1"/>
</dbReference>
<keyword evidence="3" id="KW-0963">Cytoplasm</keyword>
<keyword evidence="3 4" id="KW-0346">Stress response</keyword>